<proteinExistence type="predicted"/>
<comment type="caution">
    <text evidence="1">The sequence shown here is derived from an EMBL/GenBank/DDBJ whole genome shotgun (WGS) entry which is preliminary data.</text>
</comment>
<dbReference type="EMBL" id="JBHSQK010000011">
    <property type="protein sequence ID" value="MFC5948074.1"/>
    <property type="molecule type" value="Genomic_DNA"/>
</dbReference>
<keyword evidence="2" id="KW-1185">Reference proteome</keyword>
<gene>
    <name evidence="1" type="ORF">ACFQH9_07280</name>
</gene>
<evidence type="ECO:0000313" key="1">
    <source>
        <dbReference type="EMBL" id="MFC5948074.1"/>
    </source>
</evidence>
<name>A0ABW1I6S7_9PSEU</name>
<organism evidence="1 2">
    <name type="scientific">Pseudonocardia lutea</name>
    <dbReference type="NCBI Taxonomy" id="2172015"/>
    <lineage>
        <taxon>Bacteria</taxon>
        <taxon>Bacillati</taxon>
        <taxon>Actinomycetota</taxon>
        <taxon>Actinomycetes</taxon>
        <taxon>Pseudonocardiales</taxon>
        <taxon>Pseudonocardiaceae</taxon>
        <taxon>Pseudonocardia</taxon>
    </lineage>
</organism>
<accession>A0ABW1I6S7</accession>
<dbReference type="Proteomes" id="UP001596119">
    <property type="component" value="Unassembled WGS sequence"/>
</dbReference>
<sequence length="228" mass="24120">MIRTVFRALARVRRAPAFHPRGVLLGGELLVDDGGSAVAQALGPGPHRVLVRLSKGAGTPRDLPDLLGVAVRVEPDGSREALDLLFTTSAAGGTLLAPARGWRTATYSTLLPYDTAAGRMRLLVEPEPREPDPPADPRLVPDAVRARPLRYRLVEAPVGAAGIGTADRRAVATLVLGEERTGPVAFDPVLHQLPGLHPVPLLADLRARAYRGSRSGRHAAAADLVRAP</sequence>
<reference evidence="2" key="1">
    <citation type="journal article" date="2019" name="Int. J. Syst. Evol. Microbiol.">
        <title>The Global Catalogue of Microorganisms (GCM) 10K type strain sequencing project: providing services to taxonomists for standard genome sequencing and annotation.</title>
        <authorList>
            <consortium name="The Broad Institute Genomics Platform"/>
            <consortium name="The Broad Institute Genome Sequencing Center for Infectious Disease"/>
            <person name="Wu L."/>
            <person name="Ma J."/>
        </authorList>
    </citation>
    <scope>NUCLEOTIDE SEQUENCE [LARGE SCALE GENOMIC DNA]</scope>
    <source>
        <strain evidence="2">CGMCC 4.7397</strain>
    </source>
</reference>
<evidence type="ECO:0000313" key="2">
    <source>
        <dbReference type="Proteomes" id="UP001596119"/>
    </source>
</evidence>
<protein>
    <recommendedName>
        <fullName evidence="3">Phosphodiesterase</fullName>
    </recommendedName>
</protein>
<evidence type="ECO:0008006" key="3">
    <source>
        <dbReference type="Google" id="ProtNLM"/>
    </source>
</evidence>
<dbReference type="RefSeq" id="WP_379565132.1">
    <property type="nucleotide sequence ID" value="NZ_JBHSQK010000011.1"/>
</dbReference>